<keyword evidence="5 8" id="KW-0812">Transmembrane</keyword>
<dbReference type="InterPro" id="IPR006042">
    <property type="entry name" value="Xan_ur_permease"/>
</dbReference>
<name>A0A173S765_PARDI</name>
<dbReference type="EMBL" id="VOHW01000004">
    <property type="protein sequence ID" value="TWV62308.1"/>
    <property type="molecule type" value="Genomic_DNA"/>
</dbReference>
<dbReference type="EMBL" id="CYXP01000001">
    <property type="protein sequence ID" value="CUM85158.1"/>
    <property type="molecule type" value="Genomic_DNA"/>
</dbReference>
<feature type="transmembrane region" description="Helical" evidence="8">
    <location>
        <begin position="241"/>
        <end position="260"/>
    </location>
</feature>
<dbReference type="RefSeq" id="WP_005868081.1">
    <property type="nucleotide sequence ID" value="NZ_CAXSKO010000010.1"/>
</dbReference>
<dbReference type="GO" id="GO:0005886">
    <property type="term" value="C:plasma membrane"/>
    <property type="evidence" value="ECO:0007669"/>
    <property type="project" value="UniProtKB-SubCell"/>
</dbReference>
<comment type="subcellular location">
    <subcellularLocation>
        <location evidence="1">Cell membrane</location>
        <topology evidence="1">Multi-pass membrane protein</topology>
    </subcellularLocation>
</comment>
<protein>
    <submittedName>
        <fullName evidence="10">Nucleobase:cation symporter-2 family protein</fullName>
    </submittedName>
    <submittedName>
        <fullName evidence="11">Purine permease</fullName>
    </submittedName>
    <submittedName>
        <fullName evidence="9">Xanthine permease XanP</fullName>
    </submittedName>
</protein>
<dbReference type="AlphaFoldDB" id="A0A173S765"/>
<evidence type="ECO:0000256" key="5">
    <source>
        <dbReference type="ARBA" id="ARBA00022692"/>
    </source>
</evidence>
<feature type="transmembrane region" description="Helical" evidence="8">
    <location>
        <begin position="410"/>
        <end position="433"/>
    </location>
</feature>
<feature type="transmembrane region" description="Helical" evidence="8">
    <location>
        <begin position="326"/>
        <end position="347"/>
    </location>
</feature>
<feature type="transmembrane region" description="Helical" evidence="8">
    <location>
        <begin position="88"/>
        <end position="114"/>
    </location>
</feature>
<dbReference type="GO" id="GO:0042907">
    <property type="term" value="F:xanthine transmembrane transporter activity"/>
    <property type="evidence" value="ECO:0007669"/>
    <property type="project" value="TreeGrafter"/>
</dbReference>
<gene>
    <name evidence="9" type="primary">xanP</name>
    <name evidence="9" type="ORF">ERS852429_00890</name>
    <name evidence="11" type="ORF">FSA05_09465</name>
    <name evidence="10" type="ORF">PN612_17210</name>
</gene>
<evidence type="ECO:0000256" key="2">
    <source>
        <dbReference type="ARBA" id="ARBA00008821"/>
    </source>
</evidence>
<proteinExistence type="inferred from homology"/>
<dbReference type="PROSITE" id="PS01116">
    <property type="entry name" value="XANTH_URACIL_PERMASE"/>
    <property type="match status" value="1"/>
</dbReference>
<evidence type="ECO:0000313" key="10">
    <source>
        <dbReference type="EMBL" id="MDB9140229.1"/>
    </source>
</evidence>
<dbReference type="Proteomes" id="UP000315827">
    <property type="component" value="Unassembled WGS sequence"/>
</dbReference>
<feature type="transmembrane region" description="Helical" evidence="8">
    <location>
        <begin position="168"/>
        <end position="187"/>
    </location>
</feature>
<feature type="transmembrane region" description="Helical" evidence="8">
    <location>
        <begin position="383"/>
        <end position="404"/>
    </location>
</feature>
<dbReference type="NCBIfam" id="TIGR03173">
    <property type="entry name" value="pbuX"/>
    <property type="match status" value="1"/>
</dbReference>
<evidence type="ECO:0000256" key="8">
    <source>
        <dbReference type="SAM" id="Phobius"/>
    </source>
</evidence>
<evidence type="ECO:0000313" key="9">
    <source>
        <dbReference type="EMBL" id="CUM85158.1"/>
    </source>
</evidence>
<dbReference type="NCBIfam" id="NF037981">
    <property type="entry name" value="NCS2_1"/>
    <property type="match status" value="1"/>
</dbReference>
<evidence type="ECO:0000256" key="4">
    <source>
        <dbReference type="ARBA" id="ARBA00022475"/>
    </source>
</evidence>
<keyword evidence="3" id="KW-0813">Transport</keyword>
<feature type="transmembrane region" description="Helical" evidence="8">
    <location>
        <begin position="51"/>
        <end position="68"/>
    </location>
</feature>
<keyword evidence="7 8" id="KW-0472">Membrane</keyword>
<evidence type="ECO:0000313" key="12">
    <source>
        <dbReference type="Proteomes" id="UP000095591"/>
    </source>
</evidence>
<comment type="similarity">
    <text evidence="2">Belongs to the nucleobase:cation symporter-2 (NCS2) (TC 2.A.40) family.</text>
</comment>
<dbReference type="Proteomes" id="UP000095591">
    <property type="component" value="Unassembled WGS sequence"/>
</dbReference>
<feature type="transmembrane region" description="Helical" evidence="8">
    <location>
        <begin position="20"/>
        <end position="44"/>
    </location>
</feature>
<feature type="transmembrane region" description="Helical" evidence="8">
    <location>
        <begin position="126"/>
        <end position="148"/>
    </location>
</feature>
<dbReference type="Proteomes" id="UP001211522">
    <property type="component" value="Unassembled WGS sequence"/>
</dbReference>
<evidence type="ECO:0000256" key="1">
    <source>
        <dbReference type="ARBA" id="ARBA00004651"/>
    </source>
</evidence>
<keyword evidence="6 8" id="KW-1133">Transmembrane helix</keyword>
<dbReference type="EMBL" id="JAQMPX010000123">
    <property type="protein sequence ID" value="MDB9140229.1"/>
    <property type="molecule type" value="Genomic_DNA"/>
</dbReference>
<accession>A0A173S765</accession>
<feature type="transmembrane region" description="Helical" evidence="8">
    <location>
        <begin position="199"/>
        <end position="221"/>
    </location>
</feature>
<reference evidence="11 13" key="2">
    <citation type="submission" date="2019-07" db="EMBL/GenBank/DDBJ databases">
        <title>Genome sequencing of Parabacteroides distasonis iSURF_7.</title>
        <authorList>
            <person name="Degefu H.N."/>
            <person name="Ruoff K.L."/>
            <person name="Price C.E."/>
            <person name="Valls R.A."/>
            <person name="O'Toole G.A."/>
        </authorList>
    </citation>
    <scope>NUCLEOTIDE SEQUENCE [LARGE SCALE GENOMIC DNA]</scope>
    <source>
        <strain evidence="11 13">CFPLTA003_1B</strain>
    </source>
</reference>
<dbReference type="InterPro" id="IPR017588">
    <property type="entry name" value="UacT-like"/>
</dbReference>
<evidence type="ECO:0000313" key="11">
    <source>
        <dbReference type="EMBL" id="TWV62308.1"/>
    </source>
</evidence>
<dbReference type="InterPro" id="IPR006043">
    <property type="entry name" value="NCS2"/>
</dbReference>
<feature type="transmembrane region" description="Helical" evidence="8">
    <location>
        <begin position="353"/>
        <end position="371"/>
    </location>
</feature>
<sequence>MNTDLIYGIDDRPPLKETLFAAIQHLLAIFVAIITPPLIIAGALKLDLETTGFLVSMALFASGVSTFVQCRKLGPVGAGLLCIQGTSFSFIGPIITAGLAGGLPLIFGVCIAASPVEMIVSRTFKYLRSVITPLVSGIVVLLIGLSLIKVGVVACGGGYTAMDNGTFGSLRNIGVAVCVLLSVLFFNRCKNKYLRMSSIVLGLCIGYAIAFAMGMVDMEAVSSQSLRGFNIPVPFKYGLDFNISSFVAIALIYLITAIEATGDITANSMISGKSIEGEGYLRRVSGGVLADGVNSFISGIFNSFPNSIFAQNNGIIQLTGVASRYVGYYIAGMLILLGLFPVVGVIFSLMPDPVLGGATLLMFGTVAAAGIRIIAAQDINRKATLVLAVSLSLGLGVELMPDILGAAPQVIRGIFSSGITTGGLTAILANLFIRVKEDQTE</sequence>
<dbReference type="NCBIfam" id="TIGR00801">
    <property type="entry name" value="ncs2"/>
    <property type="match status" value="1"/>
</dbReference>
<dbReference type="PANTHER" id="PTHR42810">
    <property type="entry name" value="PURINE PERMEASE C1399.01C-RELATED"/>
    <property type="match status" value="1"/>
</dbReference>
<evidence type="ECO:0000256" key="3">
    <source>
        <dbReference type="ARBA" id="ARBA00022448"/>
    </source>
</evidence>
<dbReference type="Pfam" id="PF00860">
    <property type="entry name" value="Xan_ur_permease"/>
    <property type="match status" value="1"/>
</dbReference>
<keyword evidence="4" id="KW-1003">Cell membrane</keyword>
<evidence type="ECO:0000313" key="13">
    <source>
        <dbReference type="Proteomes" id="UP000315827"/>
    </source>
</evidence>
<reference evidence="10" key="3">
    <citation type="submission" date="2023-01" db="EMBL/GenBank/DDBJ databases">
        <title>Human gut microbiome strain richness.</title>
        <authorList>
            <person name="Chen-Liaw A."/>
        </authorList>
    </citation>
    <scope>NUCLEOTIDE SEQUENCE</scope>
    <source>
        <strain evidence="10">D35st1_E5_D35t1_190705</strain>
    </source>
</reference>
<evidence type="ECO:0000256" key="6">
    <source>
        <dbReference type="ARBA" id="ARBA00022989"/>
    </source>
</evidence>
<organism evidence="9 12">
    <name type="scientific">Parabacteroides distasonis</name>
    <dbReference type="NCBI Taxonomy" id="823"/>
    <lineage>
        <taxon>Bacteria</taxon>
        <taxon>Pseudomonadati</taxon>
        <taxon>Bacteroidota</taxon>
        <taxon>Bacteroidia</taxon>
        <taxon>Bacteroidales</taxon>
        <taxon>Tannerellaceae</taxon>
        <taxon>Parabacteroides</taxon>
    </lineage>
</organism>
<dbReference type="PANTHER" id="PTHR42810:SF2">
    <property type="entry name" value="PURINE PERMEASE C1399.01C-RELATED"/>
    <property type="match status" value="1"/>
</dbReference>
<evidence type="ECO:0000256" key="7">
    <source>
        <dbReference type="ARBA" id="ARBA00023136"/>
    </source>
</evidence>
<reference evidence="9 12" key="1">
    <citation type="submission" date="2015-09" db="EMBL/GenBank/DDBJ databases">
        <authorList>
            <consortium name="Pathogen Informatics"/>
        </authorList>
    </citation>
    <scope>NUCLEOTIDE SEQUENCE [LARGE SCALE GENOMIC DNA]</scope>
    <source>
        <strain evidence="9 12">2789STDY5608872</strain>
    </source>
</reference>